<comment type="caution">
    <text evidence="1">The sequence shown here is derived from an EMBL/GenBank/DDBJ whole genome shotgun (WGS) entry which is preliminary data.</text>
</comment>
<organism evidence="1 2">
    <name type="scientific">Ilyodon furcidens</name>
    <name type="common">goldbreast splitfin</name>
    <dbReference type="NCBI Taxonomy" id="33524"/>
    <lineage>
        <taxon>Eukaryota</taxon>
        <taxon>Metazoa</taxon>
        <taxon>Chordata</taxon>
        <taxon>Craniata</taxon>
        <taxon>Vertebrata</taxon>
        <taxon>Euteleostomi</taxon>
        <taxon>Actinopterygii</taxon>
        <taxon>Neopterygii</taxon>
        <taxon>Teleostei</taxon>
        <taxon>Neoteleostei</taxon>
        <taxon>Acanthomorphata</taxon>
        <taxon>Ovalentaria</taxon>
        <taxon>Atherinomorphae</taxon>
        <taxon>Cyprinodontiformes</taxon>
        <taxon>Goodeidae</taxon>
        <taxon>Ilyodon</taxon>
    </lineage>
</organism>
<reference evidence="1 2" key="1">
    <citation type="submission" date="2021-06" db="EMBL/GenBank/DDBJ databases">
        <authorList>
            <person name="Palmer J.M."/>
        </authorList>
    </citation>
    <scope>NUCLEOTIDE SEQUENCE [LARGE SCALE GENOMIC DNA]</scope>
    <source>
        <strain evidence="2">if_2019</strain>
        <tissue evidence="1">Muscle</tissue>
    </source>
</reference>
<sequence>MGRRLQTTVPILPSLLDPTLPDGEAVVQKENARKSKDAQCYDLRHRGQSLNRIAPRQNIWVTELKTNVAIIGHHTTLLSYLVEGRHGITITILSLCSLRQNRATVLQLNTFREVPWNDLQRNNWQQHHCSRMFQNRYLLLSLEPVWESSGKTNPIRLISSYKRTLISLFCDISY</sequence>
<evidence type="ECO:0000313" key="1">
    <source>
        <dbReference type="EMBL" id="MEQ2227281.1"/>
    </source>
</evidence>
<evidence type="ECO:0000313" key="2">
    <source>
        <dbReference type="Proteomes" id="UP001482620"/>
    </source>
</evidence>
<dbReference type="EMBL" id="JAHRIQ010018754">
    <property type="protein sequence ID" value="MEQ2227281.1"/>
    <property type="molecule type" value="Genomic_DNA"/>
</dbReference>
<keyword evidence="2" id="KW-1185">Reference proteome</keyword>
<accession>A0ABV0T3E6</accession>
<proteinExistence type="predicted"/>
<protein>
    <submittedName>
        <fullName evidence="1">Uncharacterized protein</fullName>
    </submittedName>
</protein>
<dbReference type="Proteomes" id="UP001482620">
    <property type="component" value="Unassembled WGS sequence"/>
</dbReference>
<name>A0ABV0T3E6_9TELE</name>
<gene>
    <name evidence="1" type="ORF">ILYODFUR_036099</name>
</gene>